<feature type="transmembrane region" description="Helical" evidence="14">
    <location>
        <begin position="152"/>
        <end position="171"/>
    </location>
</feature>
<evidence type="ECO:0000256" key="10">
    <source>
        <dbReference type="ARBA" id="ARBA00023603"/>
    </source>
</evidence>
<comment type="similarity">
    <text evidence="10">Belongs to the acyltransferase CrtO family.</text>
</comment>
<evidence type="ECO:0000256" key="5">
    <source>
        <dbReference type="ARBA" id="ARBA00022729"/>
    </source>
</evidence>
<dbReference type="EMBL" id="DVMZ01000005">
    <property type="protein sequence ID" value="HIU58490.1"/>
    <property type="molecule type" value="Genomic_DNA"/>
</dbReference>
<comment type="caution">
    <text evidence="15">The sequence shown here is derived from an EMBL/GenBank/DDBJ whole genome shotgun (WGS) entry which is preliminary data.</text>
</comment>
<dbReference type="Proteomes" id="UP000824081">
    <property type="component" value="Unassembled WGS sequence"/>
</dbReference>
<keyword evidence="6 14" id="KW-1133">Transmembrane helix</keyword>
<evidence type="ECO:0000256" key="7">
    <source>
        <dbReference type="ARBA" id="ARBA00023136"/>
    </source>
</evidence>
<comment type="function">
    <text evidence="12">Catalyzes the acylation of glycosyl-4,4'-diaponeurosporenoate, i.e. the esterification of glucose at the C6'' position with the carboxyl group of the C(15) fatty acid 12-methyltetradecanoic acid, to yield staphyloxanthin. This is the last step in the biosynthesis of this orange pigment, present in most staphylococci strains.</text>
</comment>
<dbReference type="AlphaFoldDB" id="A0A9D1SFV0"/>
<feature type="transmembrane region" description="Helical" evidence="14">
    <location>
        <begin position="34"/>
        <end position="56"/>
    </location>
</feature>
<feature type="compositionally biased region" description="Basic and acidic residues" evidence="13">
    <location>
        <begin position="242"/>
        <end position="269"/>
    </location>
</feature>
<evidence type="ECO:0000256" key="8">
    <source>
        <dbReference type="ARBA" id="ARBA00023315"/>
    </source>
</evidence>
<evidence type="ECO:0000256" key="11">
    <source>
        <dbReference type="ARBA" id="ARBA00023667"/>
    </source>
</evidence>
<comment type="subcellular location">
    <subcellularLocation>
        <location evidence="1">Cell membrane</location>
        <topology evidence="1">Single-pass membrane protein</topology>
    </subcellularLocation>
</comment>
<evidence type="ECO:0000256" key="6">
    <source>
        <dbReference type="ARBA" id="ARBA00022989"/>
    </source>
</evidence>
<dbReference type="InterPro" id="IPR044021">
    <property type="entry name" value="CrtO"/>
</dbReference>
<evidence type="ECO:0000313" key="15">
    <source>
        <dbReference type="EMBL" id="HIU58490.1"/>
    </source>
</evidence>
<organism evidence="15 16">
    <name type="scientific">Candidatus Scatosoma pullistercoris</name>
    <dbReference type="NCBI Taxonomy" id="2840934"/>
    <lineage>
        <taxon>Bacteria</taxon>
        <taxon>Bacillati</taxon>
        <taxon>Bacillota</taxon>
        <taxon>Clostridia</taxon>
        <taxon>Candidatus Scatosoma</taxon>
    </lineage>
</organism>
<dbReference type="GO" id="GO:0005886">
    <property type="term" value="C:plasma membrane"/>
    <property type="evidence" value="ECO:0007669"/>
    <property type="project" value="UniProtKB-SubCell"/>
</dbReference>
<keyword evidence="2" id="KW-1003">Cell membrane</keyword>
<reference evidence="15" key="1">
    <citation type="submission" date="2020-10" db="EMBL/GenBank/DDBJ databases">
        <authorList>
            <person name="Gilroy R."/>
        </authorList>
    </citation>
    <scope>NUCLEOTIDE SEQUENCE</scope>
    <source>
        <strain evidence="15">11687</strain>
    </source>
</reference>
<gene>
    <name evidence="15" type="ORF">IAC57_00165</name>
</gene>
<protein>
    <recommendedName>
        <fullName evidence="11">Glycosyl-4,4'-diaponeurosporenoate acyltransferase</fullName>
    </recommendedName>
</protein>
<evidence type="ECO:0000256" key="12">
    <source>
        <dbReference type="ARBA" id="ARBA00025324"/>
    </source>
</evidence>
<sequence>MTLYLSVIFVCVALLTAGNLLLPSPMASLGLWPVLGLSVLAAVAAIAVDGLFAFLIRRLPAKWFAHDKKIFCASAREKKFYEKLKIRKWKDKIPELGQFTDFHKNHIADPKNNAYLERYMLEAAYGEVIHFVGLFVGFLVIFFFPLRYWYCLGLPVAIANILLNLPSVFILRYNFYKLKILYAANERKALRAAKKEEEQGREAASAVSEKTETGANAVSGQAEAGQTAEETGVPESAGAEIAPREAFPDYGSEDRQNPEPEVVPKEERR</sequence>
<dbReference type="Pfam" id="PF18927">
    <property type="entry name" value="CrtO"/>
    <property type="match status" value="1"/>
</dbReference>
<evidence type="ECO:0000256" key="14">
    <source>
        <dbReference type="SAM" id="Phobius"/>
    </source>
</evidence>
<reference evidence="15" key="2">
    <citation type="journal article" date="2021" name="PeerJ">
        <title>Extensive microbial diversity within the chicken gut microbiome revealed by metagenomics and culture.</title>
        <authorList>
            <person name="Gilroy R."/>
            <person name="Ravi A."/>
            <person name="Getino M."/>
            <person name="Pursley I."/>
            <person name="Horton D.L."/>
            <person name="Alikhan N.F."/>
            <person name="Baker D."/>
            <person name="Gharbi K."/>
            <person name="Hall N."/>
            <person name="Watson M."/>
            <person name="Adriaenssens E.M."/>
            <person name="Foster-Nyarko E."/>
            <person name="Jarju S."/>
            <person name="Secka A."/>
            <person name="Antonio M."/>
            <person name="Oren A."/>
            <person name="Chaudhuri R.R."/>
            <person name="La Ragione R."/>
            <person name="Hildebrand F."/>
            <person name="Pallen M.J."/>
        </authorList>
    </citation>
    <scope>NUCLEOTIDE SEQUENCE</scope>
    <source>
        <strain evidence="15">11687</strain>
    </source>
</reference>
<evidence type="ECO:0000256" key="1">
    <source>
        <dbReference type="ARBA" id="ARBA00004162"/>
    </source>
</evidence>
<accession>A0A9D1SFV0</accession>
<proteinExistence type="inferred from homology"/>
<keyword evidence="8" id="KW-0012">Acyltransferase</keyword>
<feature type="transmembrane region" description="Helical" evidence="14">
    <location>
        <begin position="128"/>
        <end position="146"/>
    </location>
</feature>
<evidence type="ECO:0000256" key="9">
    <source>
        <dbReference type="ARBA" id="ARBA00023588"/>
    </source>
</evidence>
<evidence type="ECO:0000256" key="2">
    <source>
        <dbReference type="ARBA" id="ARBA00022475"/>
    </source>
</evidence>
<keyword evidence="7 14" id="KW-0472">Membrane</keyword>
<comment type="pathway">
    <text evidence="9">Carotenoid biosynthesis; staphyloxanthin biosynthesis; staphyloxanthin from farnesyl diphosphate: step 5/5.</text>
</comment>
<name>A0A9D1SFV0_9FIRM</name>
<evidence type="ECO:0000313" key="16">
    <source>
        <dbReference type="Proteomes" id="UP000824081"/>
    </source>
</evidence>
<keyword evidence="3" id="KW-0808">Transferase</keyword>
<evidence type="ECO:0000256" key="4">
    <source>
        <dbReference type="ARBA" id="ARBA00022692"/>
    </source>
</evidence>
<feature type="region of interest" description="Disordered" evidence="13">
    <location>
        <begin position="200"/>
        <end position="269"/>
    </location>
</feature>
<evidence type="ECO:0000256" key="3">
    <source>
        <dbReference type="ARBA" id="ARBA00022679"/>
    </source>
</evidence>
<dbReference type="GO" id="GO:0016746">
    <property type="term" value="F:acyltransferase activity"/>
    <property type="evidence" value="ECO:0007669"/>
    <property type="project" value="UniProtKB-KW"/>
</dbReference>
<evidence type="ECO:0000256" key="13">
    <source>
        <dbReference type="SAM" id="MobiDB-lite"/>
    </source>
</evidence>
<keyword evidence="5" id="KW-0732">Signal</keyword>
<keyword evidence="4 14" id="KW-0812">Transmembrane</keyword>